<dbReference type="SUPFAM" id="SSF53335">
    <property type="entry name" value="S-adenosyl-L-methionine-dependent methyltransferases"/>
    <property type="match status" value="1"/>
</dbReference>
<evidence type="ECO:0000256" key="1">
    <source>
        <dbReference type="ARBA" id="ARBA00004953"/>
    </source>
</evidence>
<dbReference type="InterPro" id="IPR003723">
    <property type="entry name" value="Precorrin-6x_reduct"/>
</dbReference>
<dbReference type="InterPro" id="IPR012818">
    <property type="entry name" value="CbiE"/>
</dbReference>
<dbReference type="InterPro" id="IPR014776">
    <property type="entry name" value="4pyrrole_Mease_sub2"/>
</dbReference>
<protein>
    <submittedName>
        <fullName evidence="8">Precorrin-6A reductase</fullName>
        <ecNumber evidence="8">1.3.1.54</ecNumber>
    </submittedName>
</protein>
<evidence type="ECO:0000256" key="5">
    <source>
        <dbReference type="ARBA" id="ARBA00022691"/>
    </source>
</evidence>
<dbReference type="InterPro" id="IPR029063">
    <property type="entry name" value="SAM-dependent_MTases_sf"/>
</dbReference>
<dbReference type="CDD" id="cd11644">
    <property type="entry name" value="Precorrin-6Y-MT"/>
    <property type="match status" value="1"/>
</dbReference>
<comment type="pathway">
    <text evidence="1">Cofactor biosynthesis; adenosylcobalamin biosynthesis.</text>
</comment>
<dbReference type="Pfam" id="PF02571">
    <property type="entry name" value="CbiJ"/>
    <property type="match status" value="1"/>
</dbReference>
<dbReference type="CDD" id="cd02440">
    <property type="entry name" value="AdoMet_MTases"/>
    <property type="match status" value="1"/>
</dbReference>
<keyword evidence="4" id="KW-0808">Transferase</keyword>
<dbReference type="PROSITE" id="PS51014">
    <property type="entry name" value="COBK_CBIJ"/>
    <property type="match status" value="1"/>
</dbReference>
<evidence type="ECO:0000259" key="7">
    <source>
        <dbReference type="Pfam" id="PF13847"/>
    </source>
</evidence>
<dbReference type="PANTHER" id="PTHR43182:SF1">
    <property type="entry name" value="COBALT-PRECORRIN-7 C(5)-METHYLTRANSFERASE"/>
    <property type="match status" value="1"/>
</dbReference>
<dbReference type="Pfam" id="PF13847">
    <property type="entry name" value="Methyltransf_31"/>
    <property type="match status" value="1"/>
</dbReference>
<feature type="domain" description="Tetrapyrrole methylase" evidence="6">
    <location>
        <begin position="277"/>
        <end position="462"/>
    </location>
</feature>
<dbReference type="Gene3D" id="3.40.50.150">
    <property type="entry name" value="Vaccinia Virus protein VP39"/>
    <property type="match status" value="1"/>
</dbReference>
<keyword evidence="2" id="KW-0169">Cobalamin biosynthesis</keyword>
<dbReference type="AlphaFoldDB" id="A0AAP2RFS7"/>
<dbReference type="Pfam" id="PF00590">
    <property type="entry name" value="TP_methylase"/>
    <property type="match status" value="1"/>
</dbReference>
<dbReference type="GO" id="GO:0016994">
    <property type="term" value="F:precorrin-6A reductase activity"/>
    <property type="evidence" value="ECO:0007669"/>
    <property type="project" value="UniProtKB-EC"/>
</dbReference>
<accession>A0AAP2RFS7</accession>
<dbReference type="InterPro" id="IPR035996">
    <property type="entry name" value="4pyrrol_Methylase_sf"/>
</dbReference>
<keyword evidence="3" id="KW-0489">Methyltransferase</keyword>
<dbReference type="GO" id="GO:0032259">
    <property type="term" value="P:methylation"/>
    <property type="evidence" value="ECO:0007669"/>
    <property type="project" value="UniProtKB-KW"/>
</dbReference>
<evidence type="ECO:0000256" key="4">
    <source>
        <dbReference type="ARBA" id="ARBA00022679"/>
    </source>
</evidence>
<feature type="domain" description="Methyltransferase" evidence="7">
    <location>
        <begin position="522"/>
        <end position="584"/>
    </location>
</feature>
<dbReference type="RefSeq" id="WP_231061148.1">
    <property type="nucleotide sequence ID" value="NZ_JAJNOR010000001.1"/>
</dbReference>
<dbReference type="NCBIfam" id="TIGR02469">
    <property type="entry name" value="CbiT"/>
    <property type="match status" value="1"/>
</dbReference>
<keyword evidence="9" id="KW-1185">Reference proteome</keyword>
<dbReference type="PANTHER" id="PTHR43182">
    <property type="entry name" value="COBALT-PRECORRIN-6B C(15)-METHYLTRANSFERASE (DECARBOXYLATING)"/>
    <property type="match status" value="1"/>
</dbReference>
<gene>
    <name evidence="8" type="primary">cobK</name>
    <name evidence="8" type="ORF">LQE92_00970</name>
</gene>
<evidence type="ECO:0000256" key="3">
    <source>
        <dbReference type="ARBA" id="ARBA00022603"/>
    </source>
</evidence>
<reference evidence="8 9" key="1">
    <citation type="submission" date="2021-11" db="EMBL/GenBank/DDBJ databases">
        <title>Lacrimispora sp. nov. NSJ-141 isolated from human feces.</title>
        <authorList>
            <person name="Abdugheni R."/>
        </authorList>
    </citation>
    <scope>NUCLEOTIDE SEQUENCE [LARGE SCALE GENOMIC DNA]</scope>
    <source>
        <strain evidence="8 9">NSJ-141</strain>
    </source>
</reference>
<name>A0AAP2RFS7_9FIRM</name>
<keyword evidence="8" id="KW-0560">Oxidoreductase</keyword>
<dbReference type="Proteomes" id="UP001299265">
    <property type="component" value="Unassembled WGS sequence"/>
</dbReference>
<dbReference type="InterPro" id="IPR050714">
    <property type="entry name" value="Cobalamin_biosynth_MTase"/>
</dbReference>
<dbReference type="Gene3D" id="3.40.1010.10">
    <property type="entry name" value="Cobalt-precorrin-4 Transmethylase, Domain 1"/>
    <property type="match status" value="1"/>
</dbReference>
<dbReference type="GO" id="GO:0009236">
    <property type="term" value="P:cobalamin biosynthetic process"/>
    <property type="evidence" value="ECO:0007669"/>
    <property type="project" value="UniProtKB-KW"/>
</dbReference>
<dbReference type="EC" id="1.3.1.54" evidence="8"/>
<dbReference type="GO" id="GO:0008276">
    <property type="term" value="F:protein methyltransferase activity"/>
    <property type="evidence" value="ECO:0007669"/>
    <property type="project" value="InterPro"/>
</dbReference>
<sequence length="677" mass="74104">MNKVLIFAGTTEGRRLAERLSGASVQTAVCVATEYGETLLPRGETITHLTGRLDEKQMESLMAADGFSCVVDATHPYAVEVSANIRGAAEKNGLSYFRLLREETAGEYGGNTVFVDSVKAAAEYLKKTTGNILASTGSKELKEYTEIKDYRKRVFARVLSTEESVSASRRLGFEGRNLICMQGPFSEEMNYAIMKEYDIRYLVTKSSGKAGGFEEKLRAAEHAGAAVVIVGRPEERQGYSYEQILGLLEKMEILPSGAAEEDAPAEHGLQMKRREAVLVSIGTGAVSQMTDAAKNAFDKCDAVVGAERMLQALGTLQKPSFVSYKNEEMISWMEEHPEYRNIAVAFSGDLGFYSGAKKLQPLLEEKGYLVRCIPGMSSLIYFAAKLGISWDDAKLMSIHGRFENLIQSVRENRKVFALLGGKDGVGELCKELLHYGLSDVRLAVGEKLSYKEERIRRGTPETLLSEDFHSLAVAFIENPMAAGHVVTHGLEDDAFIRGKVPMTKCEIRAVSVSRMRLCRDSVIYDVGAGTGSVSVEAALQAGNGRVYAIEKNPEAAALLRENKRKFGVPNLEIIEGEAPEALETLPVPTHAFIGGSSGNLKPIVELLFRKNPGIRIVINAIALETVAEAVSLMKTYDTEDGEISQVMVSRAKKLGEHQLMMGQNPVYIVSFTGKEEI</sequence>
<dbReference type="InterPro" id="IPR014777">
    <property type="entry name" value="4pyrrole_Mease_sub1"/>
</dbReference>
<dbReference type="Gene3D" id="3.30.950.10">
    <property type="entry name" value="Methyltransferase, Cobalt-precorrin-4 Transmethylase, Domain 2"/>
    <property type="match status" value="1"/>
</dbReference>
<proteinExistence type="predicted"/>
<evidence type="ECO:0000313" key="8">
    <source>
        <dbReference type="EMBL" id="MCD2491197.1"/>
    </source>
</evidence>
<dbReference type="InterPro" id="IPR014008">
    <property type="entry name" value="Cbl_synth_MTase_CbiT"/>
</dbReference>
<dbReference type="SUPFAM" id="SSF53790">
    <property type="entry name" value="Tetrapyrrole methylase"/>
    <property type="match status" value="1"/>
</dbReference>
<evidence type="ECO:0000259" key="6">
    <source>
        <dbReference type="Pfam" id="PF00590"/>
    </source>
</evidence>
<comment type="caution">
    <text evidence="8">The sequence shown here is derived from an EMBL/GenBank/DDBJ whole genome shotgun (WGS) entry which is preliminary data.</text>
</comment>
<dbReference type="NCBIfam" id="TIGR00715">
    <property type="entry name" value="precor6x_red"/>
    <property type="match status" value="1"/>
</dbReference>
<dbReference type="InterPro" id="IPR000878">
    <property type="entry name" value="4pyrrol_Mease"/>
</dbReference>
<dbReference type="EMBL" id="JAJNOR010000001">
    <property type="protein sequence ID" value="MCD2491197.1"/>
    <property type="molecule type" value="Genomic_DNA"/>
</dbReference>
<dbReference type="InterPro" id="IPR025714">
    <property type="entry name" value="Methyltranfer_dom"/>
</dbReference>
<keyword evidence="5" id="KW-0949">S-adenosyl-L-methionine</keyword>
<organism evidence="8 9">
    <name type="scientific">Lientehia hominis</name>
    <dbReference type="NCBI Taxonomy" id="2897778"/>
    <lineage>
        <taxon>Bacteria</taxon>
        <taxon>Bacillati</taxon>
        <taxon>Bacillota</taxon>
        <taxon>Clostridia</taxon>
        <taxon>Lachnospirales</taxon>
        <taxon>Lachnospiraceae</taxon>
        <taxon>Lientehia</taxon>
    </lineage>
</organism>
<evidence type="ECO:0000313" key="9">
    <source>
        <dbReference type="Proteomes" id="UP001299265"/>
    </source>
</evidence>
<dbReference type="NCBIfam" id="TIGR02467">
    <property type="entry name" value="CbiE"/>
    <property type="match status" value="1"/>
</dbReference>
<evidence type="ECO:0000256" key="2">
    <source>
        <dbReference type="ARBA" id="ARBA00022573"/>
    </source>
</evidence>